<feature type="transmembrane region" description="Helical" evidence="8">
    <location>
        <begin position="325"/>
        <end position="350"/>
    </location>
</feature>
<gene>
    <name evidence="10" type="ORF">SAMN05446927_0117</name>
</gene>
<keyword evidence="2" id="KW-0813">Transport</keyword>
<dbReference type="InterPro" id="IPR020846">
    <property type="entry name" value="MFS_dom"/>
</dbReference>
<feature type="transmembrane region" description="Helical" evidence="8">
    <location>
        <begin position="180"/>
        <end position="199"/>
    </location>
</feature>
<evidence type="ECO:0000259" key="9">
    <source>
        <dbReference type="PROSITE" id="PS50850"/>
    </source>
</evidence>
<dbReference type="GO" id="GO:0015293">
    <property type="term" value="F:symporter activity"/>
    <property type="evidence" value="ECO:0007669"/>
    <property type="project" value="UniProtKB-KW"/>
</dbReference>
<keyword evidence="5" id="KW-0769">Symport</keyword>
<dbReference type="SUPFAM" id="SSF103473">
    <property type="entry name" value="MFS general substrate transporter"/>
    <property type="match status" value="1"/>
</dbReference>
<dbReference type="InterPro" id="IPR005829">
    <property type="entry name" value="Sugar_transporter_CS"/>
</dbReference>
<evidence type="ECO:0000256" key="4">
    <source>
        <dbReference type="ARBA" id="ARBA00022692"/>
    </source>
</evidence>
<keyword evidence="11" id="KW-1185">Reference proteome</keyword>
<evidence type="ECO:0000256" key="2">
    <source>
        <dbReference type="ARBA" id="ARBA00022448"/>
    </source>
</evidence>
<feature type="transmembrane region" description="Helical" evidence="8">
    <location>
        <begin position="144"/>
        <end position="168"/>
    </location>
</feature>
<evidence type="ECO:0000256" key="5">
    <source>
        <dbReference type="ARBA" id="ARBA00022847"/>
    </source>
</evidence>
<organism evidence="10 11">
    <name type="scientific">Caballeronia arationis</name>
    <dbReference type="NCBI Taxonomy" id="1777142"/>
    <lineage>
        <taxon>Bacteria</taxon>
        <taxon>Pseudomonadati</taxon>
        <taxon>Pseudomonadota</taxon>
        <taxon>Betaproteobacteria</taxon>
        <taxon>Burkholderiales</taxon>
        <taxon>Burkholderiaceae</taxon>
        <taxon>Caballeronia</taxon>
    </lineage>
</organism>
<evidence type="ECO:0000256" key="8">
    <source>
        <dbReference type="SAM" id="Phobius"/>
    </source>
</evidence>
<feature type="transmembrane region" description="Helical" evidence="8">
    <location>
        <begin position="272"/>
        <end position="289"/>
    </location>
</feature>
<evidence type="ECO:0000256" key="1">
    <source>
        <dbReference type="ARBA" id="ARBA00004651"/>
    </source>
</evidence>
<dbReference type="PROSITE" id="PS50850">
    <property type="entry name" value="MFS"/>
    <property type="match status" value="1"/>
</dbReference>
<evidence type="ECO:0000256" key="3">
    <source>
        <dbReference type="ARBA" id="ARBA00022475"/>
    </source>
</evidence>
<comment type="caution">
    <text evidence="10">The sequence shown here is derived from an EMBL/GenBank/DDBJ whole genome shotgun (WGS) entry which is preliminary data.</text>
</comment>
<dbReference type="InterPro" id="IPR051084">
    <property type="entry name" value="H+-coupled_symporters"/>
</dbReference>
<keyword evidence="4 8" id="KW-0812">Transmembrane</keyword>
<evidence type="ECO:0000313" key="10">
    <source>
        <dbReference type="EMBL" id="SOE46283.1"/>
    </source>
</evidence>
<dbReference type="InterPro" id="IPR036259">
    <property type="entry name" value="MFS_trans_sf"/>
</dbReference>
<feature type="transmembrane region" description="Helical" evidence="8">
    <location>
        <begin position="78"/>
        <end position="98"/>
    </location>
</feature>
<feature type="transmembrane region" description="Helical" evidence="8">
    <location>
        <begin position="20"/>
        <end position="39"/>
    </location>
</feature>
<keyword evidence="7 8" id="KW-0472">Membrane</keyword>
<keyword evidence="3" id="KW-1003">Cell membrane</keyword>
<feature type="transmembrane region" description="Helical" evidence="8">
    <location>
        <begin position="104"/>
        <end position="123"/>
    </location>
</feature>
<feature type="transmembrane region" description="Helical" evidence="8">
    <location>
        <begin position="51"/>
        <end position="71"/>
    </location>
</feature>
<dbReference type="InterPro" id="IPR005828">
    <property type="entry name" value="MFS_sugar_transport-like"/>
</dbReference>
<dbReference type="EMBL" id="OCSU01000001">
    <property type="protein sequence ID" value="SOE46283.1"/>
    <property type="molecule type" value="Genomic_DNA"/>
</dbReference>
<protein>
    <submittedName>
        <fullName evidence="10">MFS transporter, MHS family, proline/betaine transporter</fullName>
    </submittedName>
</protein>
<dbReference type="Gene3D" id="1.20.1250.20">
    <property type="entry name" value="MFS general substrate transporter like domains"/>
    <property type="match status" value="1"/>
</dbReference>
<evidence type="ECO:0000256" key="7">
    <source>
        <dbReference type="ARBA" id="ARBA00023136"/>
    </source>
</evidence>
<reference evidence="10 11" key="1">
    <citation type="submission" date="2017-09" db="EMBL/GenBank/DDBJ databases">
        <authorList>
            <person name="Varghese N."/>
            <person name="Submissions S."/>
        </authorList>
    </citation>
    <scope>NUCLEOTIDE SEQUENCE [LARGE SCALE GENOMIC DNA]</scope>
    <source>
        <strain evidence="10 11">OK806</strain>
    </source>
</reference>
<evidence type="ECO:0000256" key="6">
    <source>
        <dbReference type="ARBA" id="ARBA00022989"/>
    </source>
</evidence>
<dbReference type="Pfam" id="PF00083">
    <property type="entry name" value="Sugar_tr"/>
    <property type="match status" value="2"/>
</dbReference>
<dbReference type="AlphaFoldDB" id="A0A7Z7I0Y2"/>
<keyword evidence="6 8" id="KW-1133">Transmembrane helix</keyword>
<evidence type="ECO:0000313" key="11">
    <source>
        <dbReference type="Proteomes" id="UP000219522"/>
    </source>
</evidence>
<dbReference type="GO" id="GO:0005886">
    <property type="term" value="C:plasma membrane"/>
    <property type="evidence" value="ECO:0007669"/>
    <property type="project" value="UniProtKB-SubCell"/>
</dbReference>
<feature type="domain" description="Major facilitator superfamily (MFS) profile" evidence="9">
    <location>
        <begin position="8"/>
        <end position="413"/>
    </location>
</feature>
<comment type="subcellular location">
    <subcellularLocation>
        <location evidence="1">Cell membrane</location>
        <topology evidence="1">Multi-pass membrane protein</topology>
    </subcellularLocation>
</comment>
<dbReference type="PANTHER" id="PTHR43528">
    <property type="entry name" value="ALPHA-KETOGLUTARATE PERMEASE"/>
    <property type="match status" value="1"/>
</dbReference>
<name>A0A7Z7I0Y2_9BURK</name>
<feature type="transmembrane region" description="Helical" evidence="8">
    <location>
        <begin position="362"/>
        <end position="385"/>
    </location>
</feature>
<feature type="transmembrane region" description="Helical" evidence="8">
    <location>
        <begin position="232"/>
        <end position="252"/>
    </location>
</feature>
<dbReference type="Proteomes" id="UP000219522">
    <property type="component" value="Unassembled WGS sequence"/>
</dbReference>
<dbReference type="PANTHER" id="PTHR43528:SF1">
    <property type="entry name" value="ALPHA-KETOGLUTARATE PERMEASE"/>
    <property type="match status" value="1"/>
</dbReference>
<proteinExistence type="predicted"/>
<sequence>MQSASRRSLAGGVIGTFVEWYDFVIYGLSAPVLAAHFFPKSVPTAALLGTFAIYAISYFARPLGGFVFGLVGDRIGRVNTLSTTVLLMGAATFATGLLPYFEQVGIAAPALLLACRVLQGFSAGGETSGGFTYVIECAPKHRRALWVSIGICAAVLPAVLVSVTILLVKEVIGPDDYFEWGWRLPFLCGGLLSLVGLWLRRSLEDSIEFAHALSQRNQGSGPRHRIKFSTTLASTILIAVQAVSGPLLVSYMYSYLTQVGKLSSSTAMETNMAAVLLLVLALPCFGAISDRVGRKPMMLAGALWLLVTAYPAMRLVSSGTVWEAFAGQALIAIGHAMFGAGGFVAVLELLPTSVRYTGHAIAYNIAYAIFGGTAPLVFQTLVATLGTPSAPSYYVIAIAALAIVVIRFTPETRHFHLRDGLDPAPRVDQLSNKGPMHVGR</sequence>
<dbReference type="PROSITE" id="PS00217">
    <property type="entry name" value="SUGAR_TRANSPORT_2"/>
    <property type="match status" value="1"/>
</dbReference>
<accession>A0A7Z7I0Y2</accession>
<dbReference type="RefSeq" id="WP_097189544.1">
    <property type="nucleotide sequence ID" value="NZ_OCSU01000001.1"/>
</dbReference>
<feature type="transmembrane region" description="Helical" evidence="8">
    <location>
        <begin position="391"/>
        <end position="409"/>
    </location>
</feature>
<feature type="transmembrane region" description="Helical" evidence="8">
    <location>
        <begin position="296"/>
        <end position="313"/>
    </location>
</feature>